<evidence type="ECO:0000256" key="12">
    <source>
        <dbReference type="RuleBase" id="RU000589"/>
    </source>
</evidence>
<comment type="pathway">
    <text evidence="3 12">Glycan metabolism; pectin degradation; 2-dehydro-3-deoxy-D-gluconate from pectin: step 1/5.</text>
</comment>
<dbReference type="InterPro" id="IPR012334">
    <property type="entry name" value="Pectin_lyas_fold"/>
</dbReference>
<dbReference type="GO" id="GO:0005576">
    <property type="term" value="C:extracellular region"/>
    <property type="evidence" value="ECO:0007669"/>
    <property type="project" value="UniProtKB-SubCell"/>
</dbReference>
<evidence type="ECO:0000256" key="10">
    <source>
        <dbReference type="ARBA" id="ARBA00047928"/>
    </source>
</evidence>
<dbReference type="EnsemblPlants" id="Pp3c5_23400V3.3">
    <property type="protein sequence ID" value="Pp3c5_23400V3.3"/>
    <property type="gene ID" value="Pp3c5_23400"/>
</dbReference>
<evidence type="ECO:0000256" key="2">
    <source>
        <dbReference type="ARBA" id="ARBA00004613"/>
    </source>
</evidence>
<keyword evidence="15" id="KW-1185">Reference proteome</keyword>
<dbReference type="GO" id="GO:0042545">
    <property type="term" value="P:cell wall modification"/>
    <property type="evidence" value="ECO:0007669"/>
    <property type="project" value="UniProtKB-UniRule"/>
</dbReference>
<evidence type="ECO:0000256" key="3">
    <source>
        <dbReference type="ARBA" id="ARBA00005184"/>
    </source>
</evidence>
<gene>
    <name evidence="14" type="primary">LOC112282943</name>
</gene>
<keyword evidence="7" id="KW-0732">Signal</keyword>
<sequence length="436" mass="48387">MEDFYHNMEPSIGRLQTSAACSGAIHAAGLLRQGWQTLAAAETCPVSSYLLACIKWLHSLRLHASFRSPVLLLHIVAASASSKEPQMGSALGMRCAGLFAFAALAIVGFACADTSEPSQGEFTTWLKYMSDTSDNDAVDDVAPVAEALDSIPLKSTHRTIIHIRAGVYKEKIVINETKHYITFLGDGMNKTVITWNDTAGDFDDQDVLLKTYRSATVGISSEWFIAKGVTFVNTAPSPPAGAILRQAVALRVTGDRAAFYNCSFYGYQDTLYDHRGRHYFENCYIQGSIDFIFGNGRSLYRSCKLHVVADTFGSLTAQKRNETKMHTGFSFVDCHVDGTGIIYLGRAWGNFSRTVYSYTYFSDIIYGPGWSDFGFPQRQQQVLFGQYHCYGPGASSPERVPWAKYLSPEEVKPFLSVGFINGKKWLPHYIKKPKFT</sequence>
<dbReference type="Gramene" id="Pp3c5_23400V3.3">
    <property type="protein sequence ID" value="Pp3c5_23400V3.3"/>
    <property type="gene ID" value="Pp3c5_23400"/>
</dbReference>
<keyword evidence="6" id="KW-0964">Secreted</keyword>
<evidence type="ECO:0000256" key="7">
    <source>
        <dbReference type="ARBA" id="ARBA00022729"/>
    </source>
</evidence>
<evidence type="ECO:0000256" key="4">
    <source>
        <dbReference type="ARBA" id="ARBA00008891"/>
    </source>
</evidence>
<evidence type="ECO:0000256" key="9">
    <source>
        <dbReference type="ARBA" id="ARBA00023085"/>
    </source>
</evidence>
<dbReference type="PANTHER" id="PTHR31321:SF136">
    <property type="entry name" value="PECTINESTERASE"/>
    <property type="match status" value="1"/>
</dbReference>
<evidence type="ECO:0000313" key="15">
    <source>
        <dbReference type="Proteomes" id="UP000006727"/>
    </source>
</evidence>
<dbReference type="Pfam" id="PF01095">
    <property type="entry name" value="Pectinesterase"/>
    <property type="match status" value="1"/>
</dbReference>
<comment type="similarity">
    <text evidence="4">Belongs to the pectinesterase family.</text>
</comment>
<evidence type="ECO:0000256" key="6">
    <source>
        <dbReference type="ARBA" id="ARBA00022525"/>
    </source>
</evidence>
<proteinExistence type="inferred from homology"/>
<dbReference type="SUPFAM" id="SSF51126">
    <property type="entry name" value="Pectin lyase-like"/>
    <property type="match status" value="1"/>
</dbReference>
<dbReference type="AlphaFoldDB" id="A0A7I4DXJ3"/>
<dbReference type="Gene3D" id="2.160.20.10">
    <property type="entry name" value="Single-stranded right-handed beta-helix, Pectin lyase-like"/>
    <property type="match status" value="1"/>
</dbReference>
<reference evidence="14 15" key="1">
    <citation type="journal article" date="2008" name="Science">
        <title>The Physcomitrella genome reveals evolutionary insights into the conquest of land by plants.</title>
        <authorList>
            <person name="Rensing S."/>
            <person name="Lang D."/>
            <person name="Zimmer A."/>
            <person name="Terry A."/>
            <person name="Salamov A."/>
            <person name="Shapiro H."/>
            <person name="Nishiyama T."/>
            <person name="Perroud P.-F."/>
            <person name="Lindquist E."/>
            <person name="Kamisugi Y."/>
            <person name="Tanahashi T."/>
            <person name="Sakakibara K."/>
            <person name="Fujita T."/>
            <person name="Oishi K."/>
            <person name="Shin-I T."/>
            <person name="Kuroki Y."/>
            <person name="Toyoda A."/>
            <person name="Suzuki Y."/>
            <person name="Hashimoto A."/>
            <person name="Yamaguchi K."/>
            <person name="Sugano A."/>
            <person name="Kohara Y."/>
            <person name="Fujiyama A."/>
            <person name="Anterola A."/>
            <person name="Aoki S."/>
            <person name="Ashton N."/>
            <person name="Barbazuk W.B."/>
            <person name="Barker E."/>
            <person name="Bennetzen J."/>
            <person name="Bezanilla M."/>
            <person name="Blankenship R."/>
            <person name="Cho S.H."/>
            <person name="Dutcher S."/>
            <person name="Estelle M."/>
            <person name="Fawcett J.A."/>
            <person name="Gundlach H."/>
            <person name="Hanada K."/>
            <person name="Heyl A."/>
            <person name="Hicks K.A."/>
            <person name="Hugh J."/>
            <person name="Lohr M."/>
            <person name="Mayer K."/>
            <person name="Melkozernov A."/>
            <person name="Murata T."/>
            <person name="Nelson D."/>
            <person name="Pils B."/>
            <person name="Prigge M."/>
            <person name="Reiss B."/>
            <person name="Renner T."/>
            <person name="Rombauts S."/>
            <person name="Rushton P."/>
            <person name="Sanderfoot A."/>
            <person name="Schween G."/>
            <person name="Shiu S.-H."/>
            <person name="Stueber K."/>
            <person name="Theodoulou F.L."/>
            <person name="Tu H."/>
            <person name="Van de Peer Y."/>
            <person name="Verrier P.J."/>
            <person name="Waters E."/>
            <person name="Wood A."/>
            <person name="Yang L."/>
            <person name="Cove D."/>
            <person name="Cuming A."/>
            <person name="Hasebe M."/>
            <person name="Lucas S."/>
            <person name="Mishler D.B."/>
            <person name="Reski R."/>
            <person name="Grigoriev I."/>
            <person name="Quatrano R.S."/>
            <person name="Boore J.L."/>
        </authorList>
    </citation>
    <scope>NUCLEOTIDE SEQUENCE [LARGE SCALE GENOMIC DNA]</scope>
    <source>
        <strain evidence="14 15">cv. Gransden 2004</strain>
    </source>
</reference>
<dbReference type="InParanoid" id="A0A7I4DXJ3"/>
<dbReference type="EC" id="3.1.1.11" evidence="5 12"/>
<dbReference type="EMBL" id="ABEU02000005">
    <property type="status" value="NOT_ANNOTATED_CDS"/>
    <property type="molecule type" value="Genomic_DNA"/>
</dbReference>
<keyword evidence="8 12" id="KW-0378">Hydrolase</keyword>
<accession>A0A7I4DXJ3</accession>
<dbReference type="InterPro" id="IPR000070">
    <property type="entry name" value="Pectinesterase_cat"/>
</dbReference>
<evidence type="ECO:0000256" key="1">
    <source>
        <dbReference type="ARBA" id="ARBA00004196"/>
    </source>
</evidence>
<evidence type="ECO:0000256" key="8">
    <source>
        <dbReference type="ARBA" id="ARBA00022801"/>
    </source>
</evidence>
<organism evidence="14 15">
    <name type="scientific">Physcomitrium patens</name>
    <name type="common">Spreading-leaved earth moss</name>
    <name type="synonym">Physcomitrella patens</name>
    <dbReference type="NCBI Taxonomy" id="3218"/>
    <lineage>
        <taxon>Eukaryota</taxon>
        <taxon>Viridiplantae</taxon>
        <taxon>Streptophyta</taxon>
        <taxon>Embryophyta</taxon>
        <taxon>Bryophyta</taxon>
        <taxon>Bryophytina</taxon>
        <taxon>Bryopsida</taxon>
        <taxon>Funariidae</taxon>
        <taxon>Funariales</taxon>
        <taxon>Funariaceae</taxon>
        <taxon>Physcomitrium</taxon>
    </lineage>
</organism>
<dbReference type="PANTHER" id="PTHR31321">
    <property type="entry name" value="ACYL-COA THIOESTER HYDROLASE YBHC-RELATED"/>
    <property type="match status" value="1"/>
</dbReference>
<dbReference type="InterPro" id="IPR011050">
    <property type="entry name" value="Pectin_lyase_fold/virulence"/>
</dbReference>
<evidence type="ECO:0000256" key="11">
    <source>
        <dbReference type="PROSITE-ProRule" id="PRU10040"/>
    </source>
</evidence>
<reference evidence="14" key="3">
    <citation type="submission" date="2020-12" db="UniProtKB">
        <authorList>
            <consortium name="EnsemblPlants"/>
        </authorList>
    </citation>
    <scope>IDENTIFICATION</scope>
</reference>
<evidence type="ECO:0000259" key="13">
    <source>
        <dbReference type="Pfam" id="PF01095"/>
    </source>
</evidence>
<evidence type="ECO:0000313" key="14">
    <source>
        <dbReference type="EnsemblPlants" id="Pp3c5_23400V3.3"/>
    </source>
</evidence>
<reference evidence="14 15" key="2">
    <citation type="journal article" date="2018" name="Plant J.">
        <title>The Physcomitrella patens chromosome-scale assembly reveals moss genome structure and evolution.</title>
        <authorList>
            <person name="Lang D."/>
            <person name="Ullrich K.K."/>
            <person name="Murat F."/>
            <person name="Fuchs J."/>
            <person name="Jenkins J."/>
            <person name="Haas F.B."/>
            <person name="Piednoel M."/>
            <person name="Gundlach H."/>
            <person name="Van Bel M."/>
            <person name="Meyberg R."/>
            <person name="Vives C."/>
            <person name="Morata J."/>
            <person name="Symeonidi A."/>
            <person name="Hiss M."/>
            <person name="Muchero W."/>
            <person name="Kamisugi Y."/>
            <person name="Saleh O."/>
            <person name="Blanc G."/>
            <person name="Decker E.L."/>
            <person name="van Gessel N."/>
            <person name="Grimwood J."/>
            <person name="Hayes R.D."/>
            <person name="Graham S.W."/>
            <person name="Gunter L.E."/>
            <person name="McDaniel S.F."/>
            <person name="Hoernstein S.N.W."/>
            <person name="Larsson A."/>
            <person name="Li F.W."/>
            <person name="Perroud P.F."/>
            <person name="Phillips J."/>
            <person name="Ranjan P."/>
            <person name="Rokshar D.S."/>
            <person name="Rothfels C.J."/>
            <person name="Schneider L."/>
            <person name="Shu S."/>
            <person name="Stevenson D.W."/>
            <person name="Thummler F."/>
            <person name="Tillich M."/>
            <person name="Villarreal Aguilar J.C."/>
            <person name="Widiez T."/>
            <person name="Wong G.K."/>
            <person name="Wymore A."/>
            <person name="Zhang Y."/>
            <person name="Zimmer A.D."/>
            <person name="Quatrano R.S."/>
            <person name="Mayer K.F.X."/>
            <person name="Goodstein D."/>
            <person name="Casacuberta J.M."/>
            <person name="Vandepoele K."/>
            <person name="Reski R."/>
            <person name="Cuming A.C."/>
            <person name="Tuskan G.A."/>
            <person name="Maumus F."/>
            <person name="Salse J."/>
            <person name="Schmutz J."/>
            <person name="Rensing S.A."/>
        </authorList>
    </citation>
    <scope>NUCLEOTIDE SEQUENCE [LARGE SCALE GENOMIC DNA]</scope>
    <source>
        <strain evidence="14 15">cv. Gransden 2004</strain>
    </source>
</reference>
<evidence type="ECO:0000256" key="5">
    <source>
        <dbReference type="ARBA" id="ARBA00013229"/>
    </source>
</evidence>
<feature type="domain" description="Pectinesterase catalytic" evidence="13">
    <location>
        <begin position="136"/>
        <end position="422"/>
    </location>
</feature>
<dbReference type="InterPro" id="IPR033131">
    <property type="entry name" value="Pectinesterase_Asp_AS"/>
</dbReference>
<dbReference type="UniPathway" id="UPA00545">
    <property type="reaction ID" value="UER00823"/>
</dbReference>
<comment type="catalytic activity">
    <reaction evidence="10 12">
        <text>[(1-&gt;4)-alpha-D-galacturonosyl methyl ester](n) + n H2O = [(1-&gt;4)-alpha-D-galacturonosyl](n) + n methanol + n H(+)</text>
        <dbReference type="Rhea" id="RHEA:22380"/>
        <dbReference type="Rhea" id="RHEA-COMP:14570"/>
        <dbReference type="Rhea" id="RHEA-COMP:14573"/>
        <dbReference type="ChEBI" id="CHEBI:15377"/>
        <dbReference type="ChEBI" id="CHEBI:15378"/>
        <dbReference type="ChEBI" id="CHEBI:17790"/>
        <dbReference type="ChEBI" id="CHEBI:140522"/>
        <dbReference type="ChEBI" id="CHEBI:140523"/>
        <dbReference type="EC" id="3.1.1.11"/>
    </reaction>
</comment>
<name>A0A7I4DXJ3_PHYPA</name>
<dbReference type="Proteomes" id="UP000006727">
    <property type="component" value="Chromosome 5"/>
</dbReference>
<dbReference type="FunFam" id="2.160.20.10:FF:000008">
    <property type="entry name" value="Pectinesterase"/>
    <property type="match status" value="1"/>
</dbReference>
<comment type="subcellular location">
    <subcellularLocation>
        <location evidence="1">Cell envelope</location>
    </subcellularLocation>
    <subcellularLocation>
        <location evidence="2">Secreted</location>
    </subcellularLocation>
</comment>
<dbReference type="PROSITE" id="PS00503">
    <property type="entry name" value="PECTINESTERASE_2"/>
    <property type="match status" value="1"/>
</dbReference>
<dbReference type="GO" id="GO:0045490">
    <property type="term" value="P:pectin catabolic process"/>
    <property type="evidence" value="ECO:0000318"/>
    <property type="project" value="GO_Central"/>
</dbReference>
<feature type="active site" evidence="11">
    <location>
        <position position="290"/>
    </location>
</feature>
<keyword evidence="9 12" id="KW-0063">Aspartyl esterase</keyword>
<protein>
    <recommendedName>
        <fullName evidence="5 12">Pectinesterase</fullName>
        <ecNumber evidence="5 12">3.1.1.11</ecNumber>
    </recommendedName>
</protein>
<dbReference type="GO" id="GO:0030599">
    <property type="term" value="F:pectinesterase activity"/>
    <property type="evidence" value="ECO:0000318"/>
    <property type="project" value="GO_Central"/>
</dbReference>